<evidence type="ECO:0000313" key="2">
    <source>
        <dbReference type="EMBL" id="KAG0297107.1"/>
    </source>
</evidence>
<sequence>MLKTLLASSLVALAATLSTVSAGIPGQTGALISDKEYCIFLPPKYGGGISESEDVAIAFCNKPISSAPKAKILPAGFIKSIHFVHNTKKGYVQITGQIDRTKYGLNKKDGGGQYDIKAPRGASYAGYNHFVELIEPDIGRYCLRVCKEKADCNTGKSTYGCEGVIGGDYS</sequence>
<reference evidence="2 3" key="1">
    <citation type="journal article" date="2020" name="Fungal Divers.">
        <title>Resolving the Mortierellaceae phylogeny through synthesis of multi-gene phylogenetics and phylogenomics.</title>
        <authorList>
            <person name="Vandepol N."/>
            <person name="Liber J."/>
            <person name="Desiro A."/>
            <person name="Na H."/>
            <person name="Kennedy M."/>
            <person name="Barry K."/>
            <person name="Grigoriev I.V."/>
            <person name="Miller A.N."/>
            <person name="O'Donnell K."/>
            <person name="Stajich J.E."/>
            <person name="Bonito G."/>
        </authorList>
    </citation>
    <scope>NUCLEOTIDE SEQUENCE [LARGE SCALE GENOMIC DNA]</scope>
    <source>
        <strain evidence="2 3">AD045</strain>
    </source>
</reference>
<proteinExistence type="predicted"/>
<protein>
    <submittedName>
        <fullName evidence="2">Uncharacterized protein</fullName>
    </submittedName>
</protein>
<dbReference type="EMBL" id="JAAAIM010000040">
    <property type="protein sequence ID" value="KAG0297107.1"/>
    <property type="molecule type" value="Genomic_DNA"/>
</dbReference>
<feature type="chain" id="PRO_5046457199" evidence="1">
    <location>
        <begin position="23"/>
        <end position="170"/>
    </location>
</feature>
<organism evidence="2 3">
    <name type="scientific">Linnemannia gamsii</name>
    <dbReference type="NCBI Taxonomy" id="64522"/>
    <lineage>
        <taxon>Eukaryota</taxon>
        <taxon>Fungi</taxon>
        <taxon>Fungi incertae sedis</taxon>
        <taxon>Mucoromycota</taxon>
        <taxon>Mortierellomycotina</taxon>
        <taxon>Mortierellomycetes</taxon>
        <taxon>Mortierellales</taxon>
        <taxon>Mortierellaceae</taxon>
        <taxon>Linnemannia</taxon>
    </lineage>
</organism>
<feature type="signal peptide" evidence="1">
    <location>
        <begin position="1"/>
        <end position="22"/>
    </location>
</feature>
<gene>
    <name evidence="2" type="ORF">BGZ96_007658</name>
</gene>
<keyword evidence="1" id="KW-0732">Signal</keyword>
<name>A0ABQ7KGH5_9FUNG</name>
<evidence type="ECO:0000313" key="3">
    <source>
        <dbReference type="Proteomes" id="UP001194696"/>
    </source>
</evidence>
<comment type="caution">
    <text evidence="2">The sequence shown here is derived from an EMBL/GenBank/DDBJ whole genome shotgun (WGS) entry which is preliminary data.</text>
</comment>
<keyword evidence="3" id="KW-1185">Reference proteome</keyword>
<evidence type="ECO:0000256" key="1">
    <source>
        <dbReference type="SAM" id="SignalP"/>
    </source>
</evidence>
<accession>A0ABQ7KGH5</accession>
<dbReference type="Proteomes" id="UP001194696">
    <property type="component" value="Unassembled WGS sequence"/>
</dbReference>